<reference evidence="2" key="1">
    <citation type="submission" date="2019-01" db="EMBL/GenBank/DDBJ databases">
        <authorList>
            <consortium name="Genoscope - CEA"/>
            <person name="William W."/>
        </authorList>
    </citation>
    <scope>NUCLEOTIDE SEQUENCE</scope>
    <source>
        <strain evidence="2">CR-1</strain>
    </source>
</reference>
<feature type="domain" description="DUF11" evidence="1">
    <location>
        <begin position="258"/>
        <end position="355"/>
    </location>
</feature>
<evidence type="ECO:0000259" key="1">
    <source>
        <dbReference type="Pfam" id="PF01345"/>
    </source>
</evidence>
<gene>
    <name evidence="2" type="ORF">EPICR_30295</name>
</gene>
<dbReference type="AlphaFoldDB" id="A0A484HJE2"/>
<dbReference type="EMBL" id="CAACVI010000023">
    <property type="protein sequence ID" value="VEN74358.1"/>
    <property type="molecule type" value="Genomic_DNA"/>
</dbReference>
<dbReference type="InterPro" id="IPR047589">
    <property type="entry name" value="DUF11_rpt"/>
</dbReference>
<dbReference type="NCBIfam" id="TIGR01451">
    <property type="entry name" value="B_ant_repeat"/>
    <property type="match status" value="1"/>
</dbReference>
<name>A0A484HJE2_9BACT</name>
<dbReference type="PANTHER" id="PTHR39198:SF1">
    <property type="entry name" value="ALPHA-GALACTOSIDASE NEW3 DOMAIN-CONTAINING PROTEIN"/>
    <property type="match status" value="1"/>
</dbReference>
<proteinExistence type="predicted"/>
<dbReference type="Pfam" id="PF01345">
    <property type="entry name" value="DUF11"/>
    <property type="match status" value="1"/>
</dbReference>
<evidence type="ECO:0000313" key="2">
    <source>
        <dbReference type="EMBL" id="VEN74358.1"/>
    </source>
</evidence>
<sequence>MKFDPRHNPTRSRRPGSLFIWIRLCLRDRFLKWTPALFLFLPAVAVYADIPAGTEIVNQGTLTYTDQNGVSQQTTTNIVTLVIRQVFSATLESDRSRFGASGKTVVFFHTLKNTGNDVDHYCVGVTDAAGDDGAFSLLSVVWDLNHNGQHDNGELILDTPDSDDYTSLALSPDESAHLLVIGQTPENATSGQVYRAALAVQAREGTGACLSGKVEDLTPGKGFDNTDDTNHDTVTITDNAILMVTKSSEYQLNGAGFNDDTLRYTITVQNSGNQSATDITVSDDLPAHTLYKAGSGATSGAWDTLPGHDGGAPGTVSGGILTLASGDAASFSYTAEIDDTLSGDTEIINIATAQGNLDGAPGLEPLVESNKTIDKTPFIRGVTITDTGTSASPGVNDGGDDDATANDIQRVDGAFQGETVLFSHIVTNTGNQQDTFNLTFAAGNFPSGTLFSFFNSAGTAPLLDTNGDGIVDTGPLDSGSSSAIMVKALLPSKATGSGAFTSVITATSAADWDVLDTTTESLGDIVGFVVDIANSVGAAGFNDSGAANADPPTSAASTVTAAGGETVIFPLFVANEGTGRDGYELSVWADAAASVKLPAGWQAVFKDSQNRVIAHTPGLNKGETFSFFAEISIPKDTPPGTTAVYFKVESEKSAVSDIKQDAVTVAVLNRLALSPDHLGVVTPGTSIEYDHILRNSGNSSQDVIVSVESQSHLNHTLLLPTTVSGTEPSGFQNILSLSPGTSVMIYDKTTSAWKTTSLVSDGASGTALRLAPNERAVIRARVFAPFSVPEAVQDVLTLKAETTDGAVTLRDIDVTTISAAALGIHKTGALDLACDGAPDTSFATGTLRARPGQCVIWRIYLENNGAQTICAIRVYDTAPAFTTLFGAPFIYHEPPPGGGGACAVNAPDFFCAVGNTLDQNNDGTHESFCLKAGEKAEIRFGVKIK</sequence>
<dbReference type="InterPro" id="IPR001434">
    <property type="entry name" value="OmcB-like_DUF11"/>
</dbReference>
<protein>
    <submittedName>
        <fullName evidence="2">Conserved repeat domain protein</fullName>
    </submittedName>
</protein>
<accession>A0A484HJE2</accession>
<dbReference type="PANTHER" id="PTHR39198">
    <property type="entry name" value="HYPOTHETICAL MEMBRANE PROTEIN, CONSERVED"/>
    <property type="match status" value="1"/>
</dbReference>
<organism evidence="2">
    <name type="scientific">uncultured Desulfobacteraceae bacterium</name>
    <dbReference type="NCBI Taxonomy" id="218296"/>
    <lineage>
        <taxon>Bacteria</taxon>
        <taxon>Pseudomonadati</taxon>
        <taxon>Thermodesulfobacteriota</taxon>
        <taxon>Desulfobacteria</taxon>
        <taxon>Desulfobacterales</taxon>
        <taxon>Desulfobacteraceae</taxon>
        <taxon>environmental samples</taxon>
    </lineage>
</organism>